<feature type="compositionally biased region" description="Basic and acidic residues" evidence="1">
    <location>
        <begin position="123"/>
        <end position="134"/>
    </location>
</feature>
<organism evidence="2 3">
    <name type="scientific">Nesidiocoris tenuis</name>
    <dbReference type="NCBI Taxonomy" id="355587"/>
    <lineage>
        <taxon>Eukaryota</taxon>
        <taxon>Metazoa</taxon>
        <taxon>Ecdysozoa</taxon>
        <taxon>Arthropoda</taxon>
        <taxon>Hexapoda</taxon>
        <taxon>Insecta</taxon>
        <taxon>Pterygota</taxon>
        <taxon>Neoptera</taxon>
        <taxon>Paraneoptera</taxon>
        <taxon>Hemiptera</taxon>
        <taxon>Heteroptera</taxon>
        <taxon>Panheteroptera</taxon>
        <taxon>Cimicomorpha</taxon>
        <taxon>Miridae</taxon>
        <taxon>Dicyphina</taxon>
        <taxon>Nesidiocoris</taxon>
    </lineage>
</organism>
<evidence type="ECO:0000313" key="2">
    <source>
        <dbReference type="EMBL" id="CAB0009242.1"/>
    </source>
</evidence>
<keyword evidence="3" id="KW-1185">Reference proteome</keyword>
<reference evidence="2 3" key="1">
    <citation type="submission" date="2020-02" db="EMBL/GenBank/DDBJ databases">
        <authorList>
            <person name="Ferguson B K."/>
        </authorList>
    </citation>
    <scope>NUCLEOTIDE SEQUENCE [LARGE SCALE GENOMIC DNA]</scope>
</reference>
<feature type="region of interest" description="Disordered" evidence="1">
    <location>
        <begin position="1"/>
        <end position="108"/>
    </location>
</feature>
<proteinExistence type="predicted"/>
<gene>
    <name evidence="2" type="ORF">NTEN_LOCUS14404</name>
</gene>
<sequence>MRGPGGQRYRGERPSVQGYDDDAGPNSRHIRHSLPSSDEDIRHADEGVQEQSKSILQREVPLRPGGDGFVPEFAYVPRLPGRTGSEQPSGRSPAPLGRPPPHETTGDHLAHLAVIGFGLSSQKRKESAQEENAIKKSGAVPHFQRSDDLQRSQQFPAVENEN</sequence>
<dbReference type="EMBL" id="CADCXU010021622">
    <property type="protein sequence ID" value="CAB0009242.1"/>
    <property type="molecule type" value="Genomic_DNA"/>
</dbReference>
<name>A0A6H5GX84_9HEMI</name>
<protein>
    <submittedName>
        <fullName evidence="2">Uncharacterized protein</fullName>
    </submittedName>
</protein>
<dbReference type="Proteomes" id="UP000479000">
    <property type="component" value="Unassembled WGS sequence"/>
</dbReference>
<dbReference type="AlphaFoldDB" id="A0A6H5GX84"/>
<feature type="region of interest" description="Disordered" evidence="1">
    <location>
        <begin position="120"/>
        <end position="162"/>
    </location>
</feature>
<evidence type="ECO:0000256" key="1">
    <source>
        <dbReference type="SAM" id="MobiDB-lite"/>
    </source>
</evidence>
<evidence type="ECO:0000313" key="3">
    <source>
        <dbReference type="Proteomes" id="UP000479000"/>
    </source>
</evidence>
<accession>A0A6H5GX84</accession>